<proteinExistence type="predicted"/>
<sequence length="446" mass="45755">MAVDPGRDPVASLLGALAAGVEQTVAPPEVGFVVDRARRVERRRLHRQRLALAAAVVVLAAAALVSVATLGHRHRVGSGPFAALPSHVVRFGEVRFVVKDLPLVARDTASVPASGVTTLHLPVVSPDHADIAFGAGRVWVLEHGAPASSTACGRLVALDATTAQVVGSVPIGLCPNALAYGAGSVWVLASQIGVAGYQLLRVDPATLHISSTTVIDGGPHGIAPQGDTGVKDQFVTVSDGHVVIAVRKPTGAAQLSVLDPRTGTVTRSVILTRPDGPVTGLGATGGTVWVGTANGWVMAFDPRKGALSRARRLGTRVVSLSAAGPELWVTLNLPVPPNARYPGLDLVRLDPTTGGIAQDTGLPIAFVATDGTSVWALGSAPPYRSDGGLVAELDLRSGTLRARTQLPAFGYDLPDTLGVSDGAAWVLNDTAGTLTRIRPDTSGNGA</sequence>
<keyword evidence="1" id="KW-0472">Membrane</keyword>
<dbReference type="EMBL" id="JBHLYQ010000120">
    <property type="protein sequence ID" value="MFC0082598.1"/>
    <property type="molecule type" value="Genomic_DNA"/>
</dbReference>
<name>A0ABV6C4K4_9ACTN</name>
<dbReference type="SUPFAM" id="SSF50998">
    <property type="entry name" value="Quinoprotein alcohol dehydrogenase-like"/>
    <property type="match status" value="1"/>
</dbReference>
<keyword evidence="1" id="KW-0812">Transmembrane</keyword>
<keyword evidence="1" id="KW-1133">Transmembrane helix</keyword>
<evidence type="ECO:0000313" key="2">
    <source>
        <dbReference type="EMBL" id="MFC0082598.1"/>
    </source>
</evidence>
<reference evidence="2 3" key="1">
    <citation type="submission" date="2024-09" db="EMBL/GenBank/DDBJ databases">
        <authorList>
            <person name="Sun Q."/>
            <person name="Mori K."/>
        </authorList>
    </citation>
    <scope>NUCLEOTIDE SEQUENCE [LARGE SCALE GENOMIC DNA]</scope>
    <source>
        <strain evidence="2 3">JCM 15389</strain>
    </source>
</reference>
<dbReference type="Proteomes" id="UP001589788">
    <property type="component" value="Unassembled WGS sequence"/>
</dbReference>
<feature type="transmembrane region" description="Helical" evidence="1">
    <location>
        <begin position="50"/>
        <end position="71"/>
    </location>
</feature>
<dbReference type="InterPro" id="IPR015943">
    <property type="entry name" value="WD40/YVTN_repeat-like_dom_sf"/>
</dbReference>
<accession>A0ABV6C4K4</accession>
<evidence type="ECO:0000256" key="1">
    <source>
        <dbReference type="SAM" id="Phobius"/>
    </source>
</evidence>
<dbReference type="Gene3D" id="2.130.10.10">
    <property type="entry name" value="YVTN repeat-like/Quinoprotein amine dehydrogenase"/>
    <property type="match status" value="1"/>
</dbReference>
<keyword evidence="3" id="KW-1185">Reference proteome</keyword>
<gene>
    <name evidence="2" type="ORF">ACFFRE_10690</name>
</gene>
<organism evidence="2 3">
    <name type="scientific">Aciditerrimonas ferrireducens</name>
    <dbReference type="NCBI Taxonomy" id="667306"/>
    <lineage>
        <taxon>Bacteria</taxon>
        <taxon>Bacillati</taxon>
        <taxon>Actinomycetota</taxon>
        <taxon>Acidimicrobiia</taxon>
        <taxon>Acidimicrobiales</taxon>
        <taxon>Acidimicrobiaceae</taxon>
        <taxon>Aciditerrimonas</taxon>
    </lineage>
</organism>
<comment type="caution">
    <text evidence="2">The sequence shown here is derived from an EMBL/GenBank/DDBJ whole genome shotgun (WGS) entry which is preliminary data.</text>
</comment>
<dbReference type="InterPro" id="IPR011047">
    <property type="entry name" value="Quinoprotein_ADH-like_sf"/>
</dbReference>
<evidence type="ECO:0000313" key="3">
    <source>
        <dbReference type="Proteomes" id="UP001589788"/>
    </source>
</evidence>
<protein>
    <submittedName>
        <fullName evidence="2">PQQ-binding-like beta-propeller repeat protein</fullName>
    </submittedName>
</protein>
<dbReference type="RefSeq" id="WP_377790204.1">
    <property type="nucleotide sequence ID" value="NZ_JBHLYQ010000120.1"/>
</dbReference>